<gene>
    <name evidence="11" type="ORF">QR680_013355</name>
</gene>
<evidence type="ECO:0000256" key="10">
    <source>
        <dbReference type="SAM" id="Phobius"/>
    </source>
</evidence>
<comment type="similarity">
    <text evidence="2">Belongs to the V-ATPase 116 kDa subunit family.</text>
</comment>
<reference evidence="11" key="1">
    <citation type="submission" date="2023-06" db="EMBL/GenBank/DDBJ databases">
        <title>Genomic analysis of the entomopathogenic nematode Steinernema hermaphroditum.</title>
        <authorList>
            <person name="Schwarz E.M."/>
            <person name="Heppert J.K."/>
            <person name="Baniya A."/>
            <person name="Schwartz H.T."/>
            <person name="Tan C.-H."/>
            <person name="Antoshechkin I."/>
            <person name="Sternberg P.W."/>
            <person name="Goodrich-Blair H."/>
            <person name="Dillman A.R."/>
        </authorList>
    </citation>
    <scope>NUCLEOTIDE SEQUENCE</scope>
    <source>
        <strain evidence="11">PS9179</strain>
        <tissue evidence="11">Whole animal</tissue>
    </source>
</reference>
<evidence type="ECO:0000256" key="8">
    <source>
        <dbReference type="SAM" id="Coils"/>
    </source>
</evidence>
<feature type="region of interest" description="Disordered" evidence="9">
    <location>
        <begin position="92"/>
        <end position="138"/>
    </location>
</feature>
<evidence type="ECO:0008006" key="13">
    <source>
        <dbReference type="Google" id="ProtNLM"/>
    </source>
</evidence>
<keyword evidence="8" id="KW-0175">Coiled coil</keyword>
<keyword evidence="5 10" id="KW-1133">Transmembrane helix</keyword>
<name>A0AA39M2D2_9BILA</name>
<feature type="transmembrane region" description="Helical" evidence="10">
    <location>
        <begin position="617"/>
        <end position="635"/>
    </location>
</feature>
<dbReference type="GO" id="GO:0051117">
    <property type="term" value="F:ATPase binding"/>
    <property type="evidence" value="ECO:0007669"/>
    <property type="project" value="TreeGrafter"/>
</dbReference>
<sequence length="1055" mass="119004">MLLESVGMKHQQFPSGDVVLKTSAWLVYPILCTTLIVCSCLVVFCAFCKLIIYLNKGNVEAEADLEEALHAEPEGANSLALTATANEKTIVASSPKRVASSPASASSSPERRCERPRSMAKRPEGVQDAPRGTDAAKLQGAEEAAVTITPELNMGELFRSEEMCRAQIFFQTEAAYNCVAELGESGVVQFRDLNPDVSPFQRKFVSEVRRCDEMERKLRYIEREIKKDEIPMLDTGENPDAPQPREIIDLEATFEKLENELREVNHNEEMLKKNYAELTELKHILRKTQQFFEETESERQAFDQLTHSDDGSPIHSSDVSRLIPGADSGAGTVDATKRLKFVAGVIQRERIPAFERLLWRACRGNVFLRQSEITETLSDTVTGEPVNKSVFIIFFQGDQLKSRVRKICDGFRATQYPCPDNGAERREMSIGVMTRIEDLKTVLGQTQDHRHRVLVAASKNVRMWMTKVRKVKAIYHTLNYFNLDVTQKCLIAECWCPVADLERIQMALKRGTEDSGSTVPSILHRMETSEAPPTFHRTNKYTRGFQNIVDAYGMASYREINPAPFTIITFPFIFAIMFGDCGHGLIMFLAALFLILKERKLEAQRISSEIFQMFFQGRYIVVLMGLFSIYTGFIYNDCFSKSFNLFGSAWKNTYNLTGYTNPEEMLMLVPEKAYDRAGGPYFMGVDPVWNLAETNKLSFLNSMKMKSSVIIGIVQMTFGLCLSYYNHRFFNSKLDILYMFIPQMIFLACIFMYLGLQIIAKWIFFSSVGGPDVFVLGNIYPSSNCAPSLLTGFINMFMFKSRVSGFVDKDGKELPLCHLNLWYPGQSFFESLFVLIGVACIPSLVEVVLLVVALVSVPVMLFAKPALLYLRERRERQHITASYARINEDEASSVRADINGDEAEVVHHDAPNPSGGGHGHGDGPFDFGEIMVHQAIHTIEFALGCVSHTASYLRLWALSLAHAQLSDVLWSMVFRRSFSFDGYLGVAAIYVLFFMFASLSLAVLVVMEGLSAFLHALRLHWVEFQSKFYVGQGYAFTPFSFEQILEEARAAEDAQ</sequence>
<keyword evidence="12" id="KW-1185">Reference proteome</keyword>
<keyword evidence="4 10" id="KW-0812">Transmembrane</keyword>
<organism evidence="11 12">
    <name type="scientific">Steinernema hermaphroditum</name>
    <dbReference type="NCBI Taxonomy" id="289476"/>
    <lineage>
        <taxon>Eukaryota</taxon>
        <taxon>Metazoa</taxon>
        <taxon>Ecdysozoa</taxon>
        <taxon>Nematoda</taxon>
        <taxon>Chromadorea</taxon>
        <taxon>Rhabditida</taxon>
        <taxon>Tylenchina</taxon>
        <taxon>Panagrolaimomorpha</taxon>
        <taxon>Strongyloidoidea</taxon>
        <taxon>Steinernematidae</taxon>
        <taxon>Steinernema</taxon>
    </lineage>
</organism>
<comment type="subcellular location">
    <subcellularLocation>
        <location evidence="1">Membrane</location>
        <topology evidence="1">Multi-pass membrane protein</topology>
    </subcellularLocation>
</comment>
<evidence type="ECO:0000256" key="7">
    <source>
        <dbReference type="ARBA" id="ARBA00023136"/>
    </source>
</evidence>
<dbReference type="InterPro" id="IPR002490">
    <property type="entry name" value="V-ATPase_116kDa_su"/>
</dbReference>
<feature type="coiled-coil region" evidence="8">
    <location>
        <begin position="247"/>
        <end position="281"/>
    </location>
</feature>
<keyword evidence="6" id="KW-0406">Ion transport</keyword>
<accession>A0AA39M2D2</accession>
<dbReference type="GO" id="GO:0033179">
    <property type="term" value="C:proton-transporting V-type ATPase, V0 domain"/>
    <property type="evidence" value="ECO:0007669"/>
    <property type="project" value="InterPro"/>
</dbReference>
<feature type="transmembrane region" description="Helical" evidence="10">
    <location>
        <begin position="572"/>
        <end position="596"/>
    </location>
</feature>
<feature type="transmembrane region" description="Helical" evidence="10">
    <location>
        <begin position="707"/>
        <end position="725"/>
    </location>
</feature>
<feature type="transmembrane region" description="Helical" evidence="10">
    <location>
        <begin position="982"/>
        <end position="1007"/>
    </location>
</feature>
<evidence type="ECO:0000256" key="3">
    <source>
        <dbReference type="ARBA" id="ARBA00022448"/>
    </source>
</evidence>
<keyword evidence="3" id="KW-0813">Transport</keyword>
<protein>
    <recommendedName>
        <fullName evidence="13">V-type proton ATPase subunit a</fullName>
    </recommendedName>
</protein>
<dbReference type="EMBL" id="JAUCMV010000002">
    <property type="protein sequence ID" value="KAK0418069.1"/>
    <property type="molecule type" value="Genomic_DNA"/>
</dbReference>
<evidence type="ECO:0000256" key="2">
    <source>
        <dbReference type="ARBA" id="ARBA00009904"/>
    </source>
</evidence>
<evidence type="ECO:0000256" key="6">
    <source>
        <dbReference type="ARBA" id="ARBA00023065"/>
    </source>
</evidence>
<dbReference type="PANTHER" id="PTHR11629">
    <property type="entry name" value="VACUOLAR PROTON ATPASES"/>
    <property type="match status" value="1"/>
</dbReference>
<proteinExistence type="inferred from homology"/>
<dbReference type="GO" id="GO:0005886">
    <property type="term" value="C:plasma membrane"/>
    <property type="evidence" value="ECO:0007669"/>
    <property type="project" value="TreeGrafter"/>
</dbReference>
<keyword evidence="7 10" id="KW-0472">Membrane</keyword>
<evidence type="ECO:0000313" key="11">
    <source>
        <dbReference type="EMBL" id="KAK0418069.1"/>
    </source>
</evidence>
<feature type="transmembrane region" description="Helical" evidence="10">
    <location>
        <begin position="25"/>
        <end position="54"/>
    </location>
</feature>
<dbReference type="Pfam" id="PF01496">
    <property type="entry name" value="V_ATPase_I"/>
    <property type="match status" value="1"/>
</dbReference>
<evidence type="ECO:0000256" key="1">
    <source>
        <dbReference type="ARBA" id="ARBA00004141"/>
    </source>
</evidence>
<dbReference type="GO" id="GO:0007035">
    <property type="term" value="P:vacuolar acidification"/>
    <property type="evidence" value="ECO:0007669"/>
    <property type="project" value="TreeGrafter"/>
</dbReference>
<dbReference type="Proteomes" id="UP001175271">
    <property type="component" value="Unassembled WGS sequence"/>
</dbReference>
<evidence type="ECO:0000313" key="12">
    <source>
        <dbReference type="Proteomes" id="UP001175271"/>
    </source>
</evidence>
<feature type="transmembrane region" description="Helical" evidence="10">
    <location>
        <begin position="737"/>
        <end position="759"/>
    </location>
</feature>
<evidence type="ECO:0000256" key="9">
    <source>
        <dbReference type="SAM" id="MobiDB-lite"/>
    </source>
</evidence>
<comment type="caution">
    <text evidence="11">The sequence shown here is derived from an EMBL/GenBank/DDBJ whole genome shotgun (WGS) entry which is preliminary data.</text>
</comment>
<dbReference type="PANTHER" id="PTHR11629:SF63">
    <property type="entry name" value="V-TYPE PROTON ATPASE SUBUNIT A"/>
    <property type="match status" value="1"/>
</dbReference>
<dbReference type="GO" id="GO:0016471">
    <property type="term" value="C:vacuolar proton-transporting V-type ATPase complex"/>
    <property type="evidence" value="ECO:0007669"/>
    <property type="project" value="TreeGrafter"/>
</dbReference>
<feature type="compositionally biased region" description="Low complexity" evidence="9">
    <location>
        <begin position="92"/>
        <end position="108"/>
    </location>
</feature>
<dbReference type="AlphaFoldDB" id="A0AA39M2D2"/>
<dbReference type="GO" id="GO:0046961">
    <property type="term" value="F:proton-transporting ATPase activity, rotational mechanism"/>
    <property type="evidence" value="ECO:0007669"/>
    <property type="project" value="InterPro"/>
</dbReference>
<feature type="compositionally biased region" description="Basic and acidic residues" evidence="9">
    <location>
        <begin position="109"/>
        <end position="125"/>
    </location>
</feature>
<evidence type="ECO:0000256" key="4">
    <source>
        <dbReference type="ARBA" id="ARBA00022692"/>
    </source>
</evidence>
<evidence type="ECO:0000256" key="5">
    <source>
        <dbReference type="ARBA" id="ARBA00022989"/>
    </source>
</evidence>